<dbReference type="Proteomes" id="UP000036313">
    <property type="component" value="Unassembled WGS sequence"/>
</dbReference>
<dbReference type="Gene3D" id="3.30.70.1230">
    <property type="entry name" value="Nucleotide cyclase"/>
    <property type="match status" value="1"/>
</dbReference>
<comment type="caution">
    <text evidence="1">The sequence shown here is derived from an EMBL/GenBank/DDBJ whole genome shotgun (WGS) entry which is preliminary data.</text>
</comment>
<gene>
    <name evidence="1" type="ORF">MOBUDSM44075_02164</name>
</gene>
<sequence length="516" mass="58218">MNDPWHPRKVQRYLTRIRRLLASDDPRHIKSGIQLVCDLLESGSDIGAGAANGLRSSLSAHLLSDDVLVRRWMYKAIALLGDGNYCSYLESQLKLHDFIEENRTWAVAALATVSENYRTVLQRVDDDLSLSYRLSANMFTRQADALRSVKEASNADDPLAHQWLGLLFGDQRAPIDSSLIRELTSSADPAVVEYAIWGLRKRPDANLNACSIGPQDILSYPPNVRRWFYRLVLSDQLNLIIYRDLVQRWVYVESDSKAREGLAIAFGQVSLTPEWRTFLNEWQKTETDEYVKQALRVSLRESQQVKAVAIKRATAYNREGAKLFHTPFGRVDQQIKHCYCLALDIVGFSLLQDDQQLGVFRGMLDTLGDIEHVDRASCLITGDGAILIWTDAADRARPLSVALELTRIWFQKSSIRIGLHQGHAYEISMEDGSTQFIGDCINRTFRCCSAAHSAEIVASDQYFLDVVKRNQFDDNSATWKSGVVSIKHGENIVIHRRSPRGSEAMQNCADESGEHG</sequence>
<evidence type="ECO:0000313" key="2">
    <source>
        <dbReference type="Proteomes" id="UP000036313"/>
    </source>
</evidence>
<dbReference type="InterPro" id="IPR029787">
    <property type="entry name" value="Nucleotide_cyclase"/>
</dbReference>
<reference evidence="1 2" key="1">
    <citation type="journal article" date="2015" name="Genome Biol. Evol.">
        <title>Characterization of Three Mycobacterium spp. with Potential Use in Bioremediation by Genome Sequencing and Comparative Genomics.</title>
        <authorList>
            <person name="Das S."/>
            <person name="Pettersson B.M."/>
            <person name="Behra P.R."/>
            <person name="Ramesh M."/>
            <person name="Dasgupta S."/>
            <person name="Bhattacharya A."/>
            <person name="Kirsebom L.A."/>
        </authorList>
    </citation>
    <scope>NUCLEOTIDE SEQUENCE [LARGE SCALE GENOMIC DNA]</scope>
    <source>
        <strain evidence="1 2">DSM 44075</strain>
    </source>
</reference>
<name>A0A0J6W448_9MYCO</name>
<evidence type="ECO:0000313" key="1">
    <source>
        <dbReference type="EMBL" id="KMO76427.1"/>
    </source>
</evidence>
<dbReference type="InterPro" id="IPR016024">
    <property type="entry name" value="ARM-type_fold"/>
</dbReference>
<accession>A0A0J6W448</accession>
<organism evidence="1 2">
    <name type="scientific">Mycolicibacterium obuense</name>
    <dbReference type="NCBI Taxonomy" id="1807"/>
    <lineage>
        <taxon>Bacteria</taxon>
        <taxon>Bacillati</taxon>
        <taxon>Actinomycetota</taxon>
        <taxon>Actinomycetes</taxon>
        <taxon>Mycobacteriales</taxon>
        <taxon>Mycobacteriaceae</taxon>
        <taxon>Mycolicibacterium</taxon>
    </lineage>
</organism>
<dbReference type="SUPFAM" id="SSF48371">
    <property type="entry name" value="ARM repeat"/>
    <property type="match status" value="1"/>
</dbReference>
<protein>
    <recommendedName>
        <fullName evidence="3">Guanylate cyclase domain-containing protein</fullName>
    </recommendedName>
</protein>
<proteinExistence type="predicted"/>
<dbReference type="AlphaFoldDB" id="A0A0J6W448"/>
<dbReference type="RefSeq" id="WP_131722001.1">
    <property type="nucleotide sequence ID" value="NZ_JYNU01000012.1"/>
</dbReference>
<evidence type="ECO:0008006" key="3">
    <source>
        <dbReference type="Google" id="ProtNLM"/>
    </source>
</evidence>
<dbReference type="EMBL" id="JYNU01000012">
    <property type="protein sequence ID" value="KMO76427.1"/>
    <property type="molecule type" value="Genomic_DNA"/>
</dbReference>
<dbReference type="PATRIC" id="fig|1807.14.peg.2185"/>
<dbReference type="SUPFAM" id="SSF55073">
    <property type="entry name" value="Nucleotide cyclase"/>
    <property type="match status" value="1"/>
</dbReference>